<evidence type="ECO:0000256" key="1">
    <source>
        <dbReference type="ARBA" id="ARBA00004319"/>
    </source>
</evidence>
<dbReference type="Gene3D" id="1.25.40.10">
    <property type="entry name" value="Tetratricopeptide repeat domain"/>
    <property type="match status" value="1"/>
</dbReference>
<dbReference type="GO" id="GO:0005788">
    <property type="term" value="C:endoplasmic reticulum lumen"/>
    <property type="evidence" value="ECO:0007669"/>
    <property type="project" value="UniProtKB-SubCell"/>
</dbReference>
<dbReference type="InterPro" id="IPR036869">
    <property type="entry name" value="J_dom_sf"/>
</dbReference>
<dbReference type="GeneID" id="19471456"/>
<dbReference type="FunFam" id="1.25.40.10:FF:000224">
    <property type="entry name" value="DnaJ and TPR domain protein"/>
    <property type="match status" value="1"/>
</dbReference>
<dbReference type="GO" id="GO:0051787">
    <property type="term" value="F:misfolded protein binding"/>
    <property type="evidence" value="ECO:0007669"/>
    <property type="project" value="TreeGrafter"/>
</dbReference>
<evidence type="ECO:0000256" key="4">
    <source>
        <dbReference type="ARBA" id="ARBA00022803"/>
    </source>
</evidence>
<keyword evidence="3" id="KW-0677">Repeat</keyword>
<organism evidence="11 12">
    <name type="scientific">Glarea lozoyensis (strain ATCC 20868 / MF5171)</name>
    <dbReference type="NCBI Taxonomy" id="1116229"/>
    <lineage>
        <taxon>Eukaryota</taxon>
        <taxon>Fungi</taxon>
        <taxon>Dikarya</taxon>
        <taxon>Ascomycota</taxon>
        <taxon>Pezizomycotina</taxon>
        <taxon>Leotiomycetes</taxon>
        <taxon>Helotiales</taxon>
        <taxon>Helotiaceae</taxon>
        <taxon>Glarea</taxon>
    </lineage>
</organism>
<evidence type="ECO:0000313" key="12">
    <source>
        <dbReference type="Proteomes" id="UP000016922"/>
    </source>
</evidence>
<dbReference type="HOGENOM" id="CLU_015935_0_1_1"/>
<dbReference type="PROSITE" id="PS50076">
    <property type="entry name" value="DNAJ_2"/>
    <property type="match status" value="1"/>
</dbReference>
<evidence type="ECO:0000256" key="3">
    <source>
        <dbReference type="ARBA" id="ARBA00022737"/>
    </source>
</evidence>
<feature type="compositionally biased region" description="Basic and acidic residues" evidence="8">
    <location>
        <begin position="466"/>
        <end position="480"/>
    </location>
</feature>
<dbReference type="CDD" id="cd06257">
    <property type="entry name" value="DnaJ"/>
    <property type="match status" value="1"/>
</dbReference>
<reference evidence="11 12" key="1">
    <citation type="journal article" date="2013" name="BMC Genomics">
        <title>Genomics-driven discovery of the pneumocandin biosynthetic gene cluster in the fungus Glarea lozoyensis.</title>
        <authorList>
            <person name="Chen L."/>
            <person name="Yue Q."/>
            <person name="Zhang X."/>
            <person name="Xiang M."/>
            <person name="Wang C."/>
            <person name="Li S."/>
            <person name="Che Y."/>
            <person name="Ortiz-Lopez F.J."/>
            <person name="Bills G.F."/>
            <person name="Liu X."/>
            <person name="An Z."/>
        </authorList>
    </citation>
    <scope>NUCLEOTIDE SEQUENCE [LARGE SCALE GENOMIC DNA]</scope>
    <source>
        <strain evidence="12">ATCC 20868 / MF5171</strain>
    </source>
</reference>
<keyword evidence="12" id="KW-1185">Reference proteome</keyword>
<name>S3D3C2_GLAL2</name>
<dbReference type="SMART" id="SM00271">
    <property type="entry name" value="DnaJ"/>
    <property type="match status" value="1"/>
</dbReference>
<dbReference type="KEGG" id="glz:GLAREA_12415"/>
<protein>
    <recommendedName>
        <fullName evidence="6">Tetratricopeptide repeat and J domain-containing co-chaperone DNJ1</fullName>
    </recommendedName>
</protein>
<keyword evidence="4 7" id="KW-0802">TPR repeat</keyword>
<dbReference type="Gene3D" id="1.10.287.110">
    <property type="entry name" value="DnaJ domain"/>
    <property type="match status" value="1"/>
</dbReference>
<dbReference type="SMART" id="SM00028">
    <property type="entry name" value="TPR"/>
    <property type="match status" value="5"/>
</dbReference>
<dbReference type="Proteomes" id="UP000016922">
    <property type="component" value="Unassembled WGS sequence"/>
</dbReference>
<sequence>MIVNLSALAFAATLLSSNALVQAISSSEIPADTPISSLLASANTHLAKGETNDALTYYDVAISRDPQNYLTYFKRGATYLSLGRTAQATKDFDKVLSIKPGFEGALLQRARVRAKNGEWDAAAQDYSAHGKSAEELAQLQEAKGATSLAFAAEKAGNWEECVSQSSVGIMTASRMLSLRKTRANCRFKLGGVQEGMSDLKHVLQMLPGETEPHLQIAAITYYGLADSERGMDQLRKCLHGDPDSKSCKKLYRKMKNLEKAFAKVNKSFEKKQYASSLKVLLPVGEDAGLVQDIKDDVKELKESGIIPENAPNTLEGRVVEMVCEAYFEMKNKKAIPWCDQALTYYEHSLHGLMSQAQRHMEADNFEAAIETLNTAKEHHPSAQQLNQLLHNAQVELKRSKTKDYYKVLGVPRDADELQIKGAYRRMVKAHHPDKAHKLGISKEDAEKKMSQVNEAYEVLSNPELKARFDQGDDPNDHEQQRQNPFQGSPFGGHPFAGHSQGGGQQFKFQFGGGGGGFPFG</sequence>
<proteinExistence type="predicted"/>
<feature type="domain" description="J" evidence="10">
    <location>
        <begin position="403"/>
        <end position="472"/>
    </location>
</feature>
<accession>S3D3C2</accession>
<evidence type="ECO:0000256" key="2">
    <source>
        <dbReference type="ARBA" id="ARBA00022729"/>
    </source>
</evidence>
<evidence type="ECO:0000256" key="8">
    <source>
        <dbReference type="SAM" id="MobiDB-lite"/>
    </source>
</evidence>
<dbReference type="OrthoDB" id="1726119at2759"/>
<dbReference type="FunFam" id="1.10.287.110:FF:000083">
    <property type="entry name" value="DnaJ and TPR domain protein"/>
    <property type="match status" value="1"/>
</dbReference>
<dbReference type="STRING" id="1116229.S3D3C2"/>
<evidence type="ECO:0000256" key="7">
    <source>
        <dbReference type="PROSITE-ProRule" id="PRU00339"/>
    </source>
</evidence>
<evidence type="ECO:0000256" key="9">
    <source>
        <dbReference type="SAM" id="SignalP"/>
    </source>
</evidence>
<dbReference type="PROSITE" id="PS50005">
    <property type="entry name" value="TPR"/>
    <property type="match status" value="2"/>
</dbReference>
<dbReference type="InterPro" id="IPR001623">
    <property type="entry name" value="DnaJ_domain"/>
</dbReference>
<feature type="repeat" description="TPR" evidence="7">
    <location>
        <begin position="35"/>
        <end position="68"/>
    </location>
</feature>
<gene>
    <name evidence="11" type="ORF">GLAREA_12415</name>
</gene>
<dbReference type="Pfam" id="PF13431">
    <property type="entry name" value="TPR_17"/>
    <property type="match status" value="1"/>
</dbReference>
<dbReference type="OMA" id="PFAHFQH"/>
<dbReference type="AlphaFoldDB" id="S3D3C2"/>
<evidence type="ECO:0000259" key="10">
    <source>
        <dbReference type="PROSITE" id="PS50076"/>
    </source>
</evidence>
<feature type="compositionally biased region" description="Gly residues" evidence="8">
    <location>
        <begin position="499"/>
        <end position="520"/>
    </location>
</feature>
<feature type="chain" id="PRO_5004508062" description="Tetratricopeptide repeat and J domain-containing co-chaperone DNJ1" evidence="9">
    <location>
        <begin position="24"/>
        <end position="520"/>
    </location>
</feature>
<evidence type="ECO:0000313" key="11">
    <source>
        <dbReference type="EMBL" id="EPE31659.1"/>
    </source>
</evidence>
<comment type="subcellular location">
    <subcellularLocation>
        <location evidence="1">Endoplasmic reticulum lumen</location>
    </subcellularLocation>
</comment>
<dbReference type="PANTHER" id="PTHR44140">
    <property type="entry name" value="LD25575P"/>
    <property type="match status" value="1"/>
</dbReference>
<dbReference type="EMBL" id="KE145361">
    <property type="protein sequence ID" value="EPE31659.1"/>
    <property type="molecule type" value="Genomic_DNA"/>
</dbReference>
<dbReference type="InterPro" id="IPR011990">
    <property type="entry name" value="TPR-like_helical_dom_sf"/>
</dbReference>
<feature type="region of interest" description="Disordered" evidence="8">
    <location>
        <begin position="466"/>
        <end position="520"/>
    </location>
</feature>
<dbReference type="RefSeq" id="XP_008081388.1">
    <property type="nucleotide sequence ID" value="XM_008083197.1"/>
</dbReference>
<evidence type="ECO:0000256" key="5">
    <source>
        <dbReference type="ARBA" id="ARBA00022824"/>
    </source>
</evidence>
<dbReference type="SUPFAM" id="SSF46565">
    <property type="entry name" value="Chaperone J-domain"/>
    <property type="match status" value="1"/>
</dbReference>
<dbReference type="PRINTS" id="PR00625">
    <property type="entry name" value="JDOMAIN"/>
</dbReference>
<feature type="repeat" description="TPR" evidence="7">
    <location>
        <begin position="69"/>
        <end position="102"/>
    </location>
</feature>
<dbReference type="SUPFAM" id="SSF48452">
    <property type="entry name" value="TPR-like"/>
    <property type="match status" value="2"/>
</dbReference>
<dbReference type="InterPro" id="IPR051727">
    <property type="entry name" value="DnaJ_C3_Co-chaperones"/>
</dbReference>
<feature type="signal peptide" evidence="9">
    <location>
        <begin position="1"/>
        <end position="23"/>
    </location>
</feature>
<dbReference type="InterPro" id="IPR019734">
    <property type="entry name" value="TPR_rpt"/>
</dbReference>
<keyword evidence="5" id="KW-0256">Endoplasmic reticulum</keyword>
<dbReference type="Pfam" id="PF00226">
    <property type="entry name" value="DnaJ"/>
    <property type="match status" value="1"/>
</dbReference>
<keyword evidence="2 9" id="KW-0732">Signal</keyword>
<dbReference type="GO" id="GO:0051087">
    <property type="term" value="F:protein-folding chaperone binding"/>
    <property type="evidence" value="ECO:0007669"/>
    <property type="project" value="TreeGrafter"/>
</dbReference>
<evidence type="ECO:0000256" key="6">
    <source>
        <dbReference type="ARBA" id="ARBA00073740"/>
    </source>
</evidence>
<dbReference type="PANTHER" id="PTHR44140:SF2">
    <property type="entry name" value="LD25575P"/>
    <property type="match status" value="1"/>
</dbReference>
<dbReference type="eggNOG" id="KOG0624">
    <property type="taxonomic scope" value="Eukaryota"/>
</dbReference>
<dbReference type="GO" id="GO:0034975">
    <property type="term" value="P:protein folding in endoplasmic reticulum"/>
    <property type="evidence" value="ECO:0007669"/>
    <property type="project" value="TreeGrafter"/>
</dbReference>